<dbReference type="AlphaFoldDB" id="A0A9X4LCQ6"/>
<dbReference type="EMBL" id="SGUG01000002">
    <property type="protein sequence ID" value="MDG0861095.1"/>
    <property type="molecule type" value="Genomic_DNA"/>
</dbReference>
<name>A0A9X4LCQ6_9BURK</name>
<accession>A0A9X4LCQ6</accession>
<comment type="caution">
    <text evidence="3">The sequence shown here is derived from an EMBL/GenBank/DDBJ whole genome shotgun (WGS) entry which is preliminary data.</text>
</comment>
<proteinExistence type="predicted"/>
<protein>
    <submittedName>
        <fullName evidence="3">Lytic murein transglycosylase B</fullName>
    </submittedName>
</protein>
<evidence type="ECO:0000259" key="2">
    <source>
        <dbReference type="Pfam" id="PF13406"/>
    </source>
</evidence>
<dbReference type="InterPro" id="IPR023346">
    <property type="entry name" value="Lysozyme-like_dom_sf"/>
</dbReference>
<dbReference type="FunFam" id="1.10.8.350:FF:000001">
    <property type="entry name" value="Lytic murein transglycosylase B"/>
    <property type="match status" value="1"/>
</dbReference>
<dbReference type="SUPFAM" id="SSF53955">
    <property type="entry name" value="Lysozyme-like"/>
    <property type="match status" value="1"/>
</dbReference>
<organism evidence="3 4">
    <name type="scientific">Pelomonas aquatica</name>
    <dbReference type="NCBI Taxonomy" id="431058"/>
    <lineage>
        <taxon>Bacteria</taxon>
        <taxon>Pseudomonadati</taxon>
        <taxon>Pseudomonadota</taxon>
        <taxon>Betaproteobacteria</taxon>
        <taxon>Burkholderiales</taxon>
        <taxon>Sphaerotilaceae</taxon>
        <taxon>Roseateles</taxon>
    </lineage>
</organism>
<dbReference type="InterPro" id="IPR043426">
    <property type="entry name" value="MltB-like"/>
</dbReference>
<dbReference type="NCBIfam" id="TIGR02282">
    <property type="entry name" value="MltB"/>
    <property type="match status" value="1"/>
</dbReference>
<dbReference type="PANTHER" id="PTHR30163">
    <property type="entry name" value="MEMBRANE-BOUND LYTIC MUREIN TRANSGLYCOSYLASE B"/>
    <property type="match status" value="1"/>
</dbReference>
<dbReference type="GO" id="GO:0008933">
    <property type="term" value="F:peptidoglycan lytic transglycosylase activity"/>
    <property type="evidence" value="ECO:0007669"/>
    <property type="project" value="TreeGrafter"/>
</dbReference>
<feature type="domain" description="Transglycosylase SLT" evidence="2">
    <location>
        <begin position="69"/>
        <end position="373"/>
    </location>
</feature>
<dbReference type="Gene3D" id="1.10.8.350">
    <property type="entry name" value="Bacterial muramidase"/>
    <property type="match status" value="1"/>
</dbReference>
<dbReference type="Pfam" id="PF13406">
    <property type="entry name" value="SLT_2"/>
    <property type="match status" value="1"/>
</dbReference>
<evidence type="ECO:0000313" key="3">
    <source>
        <dbReference type="EMBL" id="MDG0861095.1"/>
    </source>
</evidence>
<keyword evidence="4" id="KW-1185">Reference proteome</keyword>
<sequence>MAGEAGALALCGRCRGARLARLRRRGPYAAGVKSRSLLLLAGLLLATAVQAKPRHARPEPPPRPLGLRPAVVAFADELAAAQGWDAAALREQLGGALDLPKVRQLILPAAVGTAKNWAAYRERFIEPKRLDAGLAFWAGNEAALARAESQYGVPAEIVVGILGVETFYGRITGGFKVLDALATLAFDFPAEHPRAAERQAFFRNELAEFLKLCRENGLDAGEVRGSYAGALGWPQFMPGSWRQHAVDFDGDGRIDLINSPVDAIGSVAHYLSEYGWKPGETTHYSVRLPADPITRRRLLAPDIKPHFTAAELVEAGAEPSEAAREYAGKLAVIELQNGPQKPPTVLLGTGNFWVVTRYNWSAYYAMAVIELGQAVARARAATRAASAPHTGLQSK</sequence>
<dbReference type="CDD" id="cd13399">
    <property type="entry name" value="Slt35-like"/>
    <property type="match status" value="1"/>
</dbReference>
<evidence type="ECO:0000256" key="1">
    <source>
        <dbReference type="PIRSR" id="PIRSR611757-1"/>
    </source>
</evidence>
<dbReference type="PANTHER" id="PTHR30163:SF9">
    <property type="entry name" value="MEMBRANE-BOUND LYTIC MUREIN TRANSGLYCOSYLASE B"/>
    <property type="match status" value="1"/>
</dbReference>
<dbReference type="GO" id="GO:0009253">
    <property type="term" value="P:peptidoglycan catabolic process"/>
    <property type="evidence" value="ECO:0007669"/>
    <property type="project" value="TreeGrafter"/>
</dbReference>
<dbReference type="InterPro" id="IPR031304">
    <property type="entry name" value="SLT_2"/>
</dbReference>
<gene>
    <name evidence="3" type="primary">mltB</name>
    <name evidence="3" type="ORF">EXJ73_01225</name>
</gene>
<reference evidence="3" key="1">
    <citation type="submission" date="2019-02" db="EMBL/GenBank/DDBJ databases">
        <title>Draft genome of the type strain Pelomonas aquatica CCUG 52575T.</title>
        <authorList>
            <person name="Gomila M."/>
            <person name="Lalucat J."/>
        </authorList>
    </citation>
    <scope>NUCLEOTIDE SEQUENCE</scope>
    <source>
        <strain evidence="3">CCUG 52575</strain>
    </source>
</reference>
<evidence type="ECO:0000313" key="4">
    <source>
        <dbReference type="Proteomes" id="UP001152766"/>
    </source>
</evidence>
<feature type="active site" evidence="1">
    <location>
        <position position="165"/>
    </location>
</feature>
<dbReference type="Proteomes" id="UP001152766">
    <property type="component" value="Unassembled WGS sequence"/>
</dbReference>
<dbReference type="Gene3D" id="1.10.530.10">
    <property type="match status" value="1"/>
</dbReference>
<dbReference type="InterPro" id="IPR011757">
    <property type="entry name" value="Lytic_transglycosylase_MltB"/>
</dbReference>